<dbReference type="EMBL" id="JAVTTP010000001">
    <property type="protein sequence ID" value="MDT7827127.1"/>
    <property type="molecule type" value="Genomic_DNA"/>
</dbReference>
<dbReference type="NCBIfam" id="NF047658">
    <property type="entry name" value="HYC_CC_PP"/>
    <property type="match status" value="1"/>
</dbReference>
<evidence type="ECO:0000313" key="2">
    <source>
        <dbReference type="Proteomes" id="UP001250656"/>
    </source>
</evidence>
<protein>
    <submittedName>
        <fullName evidence="1">Uncharacterized protein</fullName>
    </submittedName>
</protein>
<sequence>MAFVVLFTTMSFTVDMHYCGDTLMDFSISHKDATCGMEKREDPMSCESGMTEESCCTDAQMVLEGQDDLKHSFHSLSFDQQVFVASFIYAYISLLDGTESKAVPFDDYAPPFLKRDVLVLHQTFLI</sequence>
<proteinExistence type="predicted"/>
<organism evidence="1 2">
    <name type="scientific">Pricia mediterranea</name>
    <dbReference type="NCBI Taxonomy" id="3076079"/>
    <lineage>
        <taxon>Bacteria</taxon>
        <taxon>Pseudomonadati</taxon>
        <taxon>Bacteroidota</taxon>
        <taxon>Flavobacteriia</taxon>
        <taxon>Flavobacteriales</taxon>
        <taxon>Flavobacteriaceae</taxon>
        <taxon>Pricia</taxon>
    </lineage>
</organism>
<dbReference type="InterPro" id="IPR058512">
    <property type="entry name" value="DUF8199"/>
</dbReference>
<comment type="caution">
    <text evidence="1">The sequence shown here is derived from an EMBL/GenBank/DDBJ whole genome shotgun (WGS) entry which is preliminary data.</text>
</comment>
<dbReference type="Proteomes" id="UP001250656">
    <property type="component" value="Unassembled WGS sequence"/>
</dbReference>
<keyword evidence="2" id="KW-1185">Reference proteome</keyword>
<gene>
    <name evidence="1" type="ORF">RQM65_00425</name>
</gene>
<accession>A0ABU3L1Y9</accession>
<dbReference type="InterPro" id="IPR058060">
    <property type="entry name" value="HYC_CC_PP"/>
</dbReference>
<name>A0ABU3L1Y9_9FLAO</name>
<evidence type="ECO:0000313" key="1">
    <source>
        <dbReference type="EMBL" id="MDT7827127.1"/>
    </source>
</evidence>
<dbReference type="Pfam" id="PF26622">
    <property type="entry name" value="DUF8199"/>
    <property type="match status" value="1"/>
</dbReference>
<reference evidence="1 2" key="1">
    <citation type="submission" date="2023-09" db="EMBL/GenBank/DDBJ databases">
        <title>Novel taxa isolated from Blanes Bay.</title>
        <authorList>
            <person name="Rey-Velasco X."/>
            <person name="Lucena T."/>
        </authorList>
    </citation>
    <scope>NUCLEOTIDE SEQUENCE [LARGE SCALE GENOMIC DNA]</scope>
    <source>
        <strain evidence="1 2">S334</strain>
    </source>
</reference>